<reference evidence="2" key="3">
    <citation type="submission" date="2025-09" db="UniProtKB">
        <authorList>
            <consortium name="Ensembl"/>
        </authorList>
    </citation>
    <scope>IDENTIFICATION</scope>
</reference>
<dbReference type="GeneTree" id="ENSGT00940000158293"/>
<dbReference type="AlphaFoldDB" id="A0A4W5RHP8"/>
<evidence type="ECO:0008006" key="4">
    <source>
        <dbReference type="Google" id="ProtNLM"/>
    </source>
</evidence>
<feature type="region of interest" description="Disordered" evidence="1">
    <location>
        <begin position="226"/>
        <end position="348"/>
    </location>
</feature>
<accession>A0A4W5RHP8</accession>
<reference evidence="2" key="2">
    <citation type="submission" date="2025-08" db="UniProtKB">
        <authorList>
            <consortium name="Ensembl"/>
        </authorList>
    </citation>
    <scope>IDENTIFICATION</scope>
</reference>
<organism evidence="2 3">
    <name type="scientific">Hucho hucho</name>
    <name type="common">huchen</name>
    <dbReference type="NCBI Taxonomy" id="62062"/>
    <lineage>
        <taxon>Eukaryota</taxon>
        <taxon>Metazoa</taxon>
        <taxon>Chordata</taxon>
        <taxon>Craniata</taxon>
        <taxon>Vertebrata</taxon>
        <taxon>Euteleostomi</taxon>
        <taxon>Actinopterygii</taxon>
        <taxon>Neopterygii</taxon>
        <taxon>Teleostei</taxon>
        <taxon>Protacanthopterygii</taxon>
        <taxon>Salmoniformes</taxon>
        <taxon>Salmonidae</taxon>
        <taxon>Salmoninae</taxon>
        <taxon>Hucho</taxon>
    </lineage>
</organism>
<feature type="region of interest" description="Disordered" evidence="1">
    <location>
        <begin position="123"/>
        <end position="160"/>
    </location>
</feature>
<protein>
    <recommendedName>
        <fullName evidence="4">Cortactin binding protein 2</fullName>
    </recommendedName>
</protein>
<proteinExistence type="predicted"/>
<evidence type="ECO:0000313" key="2">
    <source>
        <dbReference type="Ensembl" id="ENSHHUP00000083859.1"/>
    </source>
</evidence>
<reference evidence="3" key="1">
    <citation type="submission" date="2018-06" db="EMBL/GenBank/DDBJ databases">
        <title>Genome assembly of Danube salmon.</title>
        <authorList>
            <person name="Macqueen D.J."/>
            <person name="Gundappa M.K."/>
        </authorList>
    </citation>
    <scope>NUCLEOTIDE SEQUENCE [LARGE SCALE GENOMIC DNA]</scope>
</reference>
<evidence type="ECO:0000313" key="3">
    <source>
        <dbReference type="Proteomes" id="UP000314982"/>
    </source>
</evidence>
<dbReference type="Proteomes" id="UP000314982">
    <property type="component" value="Unassembled WGS sequence"/>
</dbReference>
<feature type="compositionally biased region" description="Polar residues" evidence="1">
    <location>
        <begin position="295"/>
        <end position="330"/>
    </location>
</feature>
<keyword evidence="3" id="KW-1185">Reference proteome</keyword>
<evidence type="ECO:0000256" key="1">
    <source>
        <dbReference type="SAM" id="MobiDB-lite"/>
    </source>
</evidence>
<name>A0A4W5RHP8_9TELE</name>
<dbReference type="Ensembl" id="ENSHHUT00000086492.1">
    <property type="protein sequence ID" value="ENSHHUP00000083859.1"/>
    <property type="gene ID" value="ENSHHUG00000048634.1"/>
</dbReference>
<dbReference type="STRING" id="62062.ENSHHUP00000083859"/>
<sequence length="360" mass="39301">MTMCVFLKQTKLIGEQKYSVCCFCISLPVCSSRWLARLWNMVVVPRVEEAIVSRVTVKRSSGQRVSPSNLRLSSGQQAVVKAALSILLNKAVLQGCPLPRHEIDRHLLEFQGGTFPLSAIGSCKGSGGRKGRDSGMWRRANTSPRKKGSPASNWTCGGSLREGSLSNTDVRFITNGNAPSVVDGDPVSLSLCSDDETDLIRELQTMCSSKSEPDISKIARSKEEFIVFSGSPSGQSPRRKTDHEATARPRPQTTGSRHSTPSPAPGSPAPSNERRSASRPKSQLPVPSSRGPQPRANSSSTAPRTPTMTANRNVTRTEPSSSKTRQAPTKHNNNSNENNQQHEDIWILHRDLHENNNNTK</sequence>